<protein>
    <submittedName>
        <fullName evidence="2">Stage II sporulation protein D</fullName>
    </submittedName>
</protein>
<accession>A0A9X5AP92</accession>
<dbReference type="InterPro" id="IPR051922">
    <property type="entry name" value="Bact_Sporulation_Assoc"/>
</dbReference>
<proteinExistence type="predicted"/>
<feature type="domain" description="Sporulation stage II protein D amidase enhancer LytB N-terminal" evidence="1">
    <location>
        <begin position="65"/>
        <end position="159"/>
    </location>
</feature>
<dbReference type="PANTHER" id="PTHR30032:SF4">
    <property type="entry name" value="AMIDASE ENHANCER"/>
    <property type="match status" value="1"/>
</dbReference>
<evidence type="ECO:0000313" key="2">
    <source>
        <dbReference type="EMBL" id="MTK22017.1"/>
    </source>
</evidence>
<dbReference type="InterPro" id="IPR013693">
    <property type="entry name" value="SpoIID/LytB_N"/>
</dbReference>
<dbReference type="AlphaFoldDB" id="A0A9X5AP92"/>
<dbReference type="RefSeq" id="WP_006784610.1">
    <property type="nucleotide sequence ID" value="NZ_JAMQUV010000019.1"/>
</dbReference>
<dbReference type="GO" id="GO:0030288">
    <property type="term" value="C:outer membrane-bounded periplasmic space"/>
    <property type="evidence" value="ECO:0007669"/>
    <property type="project" value="TreeGrafter"/>
</dbReference>
<dbReference type="InterPro" id="IPR013486">
    <property type="entry name" value="SpoIID/LytB"/>
</dbReference>
<organism evidence="2 3">
    <name type="scientific">Turicibacter sanguinis</name>
    <dbReference type="NCBI Taxonomy" id="154288"/>
    <lineage>
        <taxon>Bacteria</taxon>
        <taxon>Bacillati</taxon>
        <taxon>Bacillota</taxon>
        <taxon>Erysipelotrichia</taxon>
        <taxon>Erysipelotrichales</taxon>
        <taxon>Turicibacteraceae</taxon>
        <taxon>Turicibacter</taxon>
    </lineage>
</organism>
<evidence type="ECO:0000259" key="1">
    <source>
        <dbReference type="Pfam" id="PF08486"/>
    </source>
</evidence>
<name>A0A9X5AP92_9FIRM</name>
<gene>
    <name evidence="2" type="primary">spoIID</name>
    <name evidence="2" type="ORF">GMA92_11390</name>
</gene>
<evidence type="ECO:0000313" key="3">
    <source>
        <dbReference type="Proteomes" id="UP000487649"/>
    </source>
</evidence>
<dbReference type="NCBIfam" id="TIGR02870">
    <property type="entry name" value="spore_II_D"/>
    <property type="match status" value="1"/>
</dbReference>
<dbReference type="EMBL" id="WMQE01000028">
    <property type="protein sequence ID" value="MTK22017.1"/>
    <property type="molecule type" value="Genomic_DNA"/>
</dbReference>
<dbReference type="PANTHER" id="PTHR30032">
    <property type="entry name" value="N-ACETYLMURAMOYL-L-ALANINE AMIDASE-RELATED"/>
    <property type="match status" value="1"/>
</dbReference>
<dbReference type="Pfam" id="PF08486">
    <property type="entry name" value="SpoIID"/>
    <property type="match status" value="1"/>
</dbReference>
<dbReference type="GO" id="GO:0030435">
    <property type="term" value="P:sporulation resulting in formation of a cellular spore"/>
    <property type="evidence" value="ECO:0007669"/>
    <property type="project" value="InterPro"/>
</dbReference>
<reference evidence="2 3" key="1">
    <citation type="journal article" date="2019" name="Nat. Med.">
        <title>A library of human gut bacterial isolates paired with longitudinal multiomics data enables mechanistic microbiome research.</title>
        <authorList>
            <person name="Poyet M."/>
            <person name="Groussin M."/>
            <person name="Gibbons S.M."/>
            <person name="Avila-Pacheco J."/>
            <person name="Jiang X."/>
            <person name="Kearney S.M."/>
            <person name="Perrotta A.R."/>
            <person name="Berdy B."/>
            <person name="Zhao S."/>
            <person name="Lieberman T.D."/>
            <person name="Swanson P.K."/>
            <person name="Smith M."/>
            <person name="Roesemann S."/>
            <person name="Alexander J.E."/>
            <person name="Rich S.A."/>
            <person name="Livny J."/>
            <person name="Vlamakis H."/>
            <person name="Clish C."/>
            <person name="Bullock K."/>
            <person name="Deik A."/>
            <person name="Scott J."/>
            <person name="Pierce K.A."/>
            <person name="Xavier R.J."/>
            <person name="Alm E.J."/>
        </authorList>
    </citation>
    <scope>NUCLEOTIDE SEQUENCE [LARGE SCALE GENOMIC DNA]</scope>
    <source>
        <strain evidence="2 3">BIOML-A198</strain>
    </source>
</reference>
<dbReference type="InterPro" id="IPR014225">
    <property type="entry name" value="Spore_II_D_firmicutes"/>
</dbReference>
<sequence>MKKIPALILSFILLLVIIPMLSQIIYCSTQTVVEKVMHLPTQNVDSSQETEASKENVVTVFREESNSYEELLLEEYIVGVVAGEMPAAYELEALKAQAVAARTYTLNQLQSEDYMHDTVKHQVYFDESQMRERWGDEFDKYYSKVKQAVLETEGEIIEYNGEMITPFYFSISNGYTENAEDYWSVEYPYLKSVSSQWDLTAPTYEQVTEFSLTALRNTFNDSSLTKNDFKILSYTDGGNVEEISVGDTVYSGREFREKLGLRSSDFSLEFKDNKVFITTYGYGHGVGMSQYGANQLAKQGKNYQEILQYYYQNVNIIEKNS</sequence>
<dbReference type="NCBIfam" id="TIGR02669">
    <property type="entry name" value="SpoIID_LytB"/>
    <property type="match status" value="1"/>
</dbReference>
<dbReference type="Proteomes" id="UP000487649">
    <property type="component" value="Unassembled WGS sequence"/>
</dbReference>
<comment type="caution">
    <text evidence="2">The sequence shown here is derived from an EMBL/GenBank/DDBJ whole genome shotgun (WGS) entry which is preliminary data.</text>
</comment>